<evidence type="ECO:0000256" key="1">
    <source>
        <dbReference type="SAM" id="SignalP"/>
    </source>
</evidence>
<dbReference type="InterPro" id="IPR032466">
    <property type="entry name" value="Metal_Hydrolase"/>
</dbReference>
<dbReference type="InterPro" id="IPR051781">
    <property type="entry name" value="Metallo-dep_Hydrolase"/>
</dbReference>
<evidence type="ECO:0000313" key="4">
    <source>
        <dbReference type="Proteomes" id="UP001217083"/>
    </source>
</evidence>
<dbReference type="Gene3D" id="3.20.20.140">
    <property type="entry name" value="Metal-dependent hydrolases"/>
    <property type="match status" value="2"/>
</dbReference>
<gene>
    <name evidence="3" type="ORF">PY091_04845</name>
</gene>
<dbReference type="Proteomes" id="UP001217083">
    <property type="component" value="Unassembled WGS sequence"/>
</dbReference>
<proteinExistence type="predicted"/>
<sequence>MKMLKTKTLLLAFLLIGLYSNAQIEKAPPRAEGEGPWSQLIIRGVTVIDGTLSPPIGPVDIVVENNRIVSVEVVGFPGMDINPNRRPQLKPGGKELNAEGMYLLPGFVDTHAHIGGVPQGTPAEYVYKLWMGHGITTICDPGSGNGIDWVLDQKEKSNKNEITAPRIQAYTWFGSNLNGERGRGDITTPEAAREWVRANAKKGADGIKFGGGLPEVMTAALDENKKLGLRSKTHHAQLYVGRWNVLNSARAGLTSMEHWYGLPEAMFEDRTVQDYSLDYNYQNEQDRFGEAGQLWKQAAKPFSKKWNEVMDELISLDFSLSPTMVIYEANRDLQRARRAEWHEEYTLPSLWEFYAPSRQSHGSYWHYWGTEQEIDWKENYKLWMTFLNEYKNRGGRVTIGTDAGFIYQLYGFAYPRELELMREAGFHPLEVIKAATLNGAEALGLDDEIGTIKVGKLADFVITEENPLENFKSLYGTGAIQLQEDNTIERVGGVKYTIKDGIVYDAKKLLEDVKAIVEKAKSASNYEIVQPGMKP</sequence>
<name>A0ABT5XL44_9FLAO</name>
<dbReference type="PANTHER" id="PTHR43135:SF3">
    <property type="entry name" value="ALPHA-D-RIBOSE 1-METHYLPHOSPHONATE 5-TRIPHOSPHATE DIPHOSPHATASE"/>
    <property type="match status" value="1"/>
</dbReference>
<dbReference type="Pfam" id="PF01979">
    <property type="entry name" value="Amidohydro_1"/>
    <property type="match status" value="1"/>
</dbReference>
<feature type="signal peptide" evidence="1">
    <location>
        <begin position="1"/>
        <end position="22"/>
    </location>
</feature>
<protein>
    <submittedName>
        <fullName evidence="3">Amidohydrolase family protein</fullName>
    </submittedName>
</protein>
<dbReference type="Gene3D" id="2.30.40.10">
    <property type="entry name" value="Urease, subunit C, domain 1"/>
    <property type="match status" value="2"/>
</dbReference>
<feature type="chain" id="PRO_5046626477" evidence="1">
    <location>
        <begin position="23"/>
        <end position="535"/>
    </location>
</feature>
<comment type="caution">
    <text evidence="3">The sequence shown here is derived from an EMBL/GenBank/DDBJ whole genome shotgun (WGS) entry which is preliminary data.</text>
</comment>
<keyword evidence="1" id="KW-0732">Signal</keyword>
<keyword evidence="4" id="KW-1185">Reference proteome</keyword>
<evidence type="ECO:0000259" key="2">
    <source>
        <dbReference type="Pfam" id="PF01979"/>
    </source>
</evidence>
<accession>A0ABT5XL44</accession>
<dbReference type="SUPFAM" id="SSF51338">
    <property type="entry name" value="Composite domain of metallo-dependent hydrolases"/>
    <property type="match status" value="1"/>
</dbReference>
<dbReference type="InterPro" id="IPR006680">
    <property type="entry name" value="Amidohydro-rel"/>
</dbReference>
<dbReference type="PANTHER" id="PTHR43135">
    <property type="entry name" value="ALPHA-D-RIBOSE 1-METHYLPHOSPHONATE 5-TRIPHOSPHATE DIPHOSPHATASE"/>
    <property type="match status" value="1"/>
</dbReference>
<dbReference type="RefSeq" id="WP_275648568.1">
    <property type="nucleotide sequence ID" value="NZ_JARFVA010000001.1"/>
</dbReference>
<dbReference type="InterPro" id="IPR011059">
    <property type="entry name" value="Metal-dep_hydrolase_composite"/>
</dbReference>
<reference evidence="3 4" key="1">
    <citation type="submission" date="2023-03" db="EMBL/GenBank/DDBJ databases">
        <title>Muricauda XX sp. nov. and Muricauda XXX sp. nov., two novel species isolated from Okinawa Trough.</title>
        <authorList>
            <person name="Cao W."/>
            <person name="Deng X."/>
        </authorList>
    </citation>
    <scope>NUCLEOTIDE SEQUENCE [LARGE SCALE GENOMIC DNA]</scope>
    <source>
        <strain evidence="3 4">81s02</strain>
    </source>
</reference>
<evidence type="ECO:0000313" key="3">
    <source>
        <dbReference type="EMBL" id="MDF0706535.1"/>
    </source>
</evidence>
<feature type="domain" description="Amidohydrolase-related" evidence="2">
    <location>
        <begin position="389"/>
        <end position="501"/>
    </location>
</feature>
<dbReference type="EMBL" id="JARFVA010000001">
    <property type="protein sequence ID" value="MDF0706535.1"/>
    <property type="molecule type" value="Genomic_DNA"/>
</dbReference>
<organism evidence="3 4">
    <name type="scientific">Flagellimonas okinawensis</name>
    <dbReference type="NCBI Taxonomy" id="3031324"/>
    <lineage>
        <taxon>Bacteria</taxon>
        <taxon>Pseudomonadati</taxon>
        <taxon>Bacteroidota</taxon>
        <taxon>Flavobacteriia</taxon>
        <taxon>Flavobacteriales</taxon>
        <taxon>Flavobacteriaceae</taxon>
        <taxon>Flagellimonas</taxon>
    </lineage>
</organism>
<dbReference type="SUPFAM" id="SSF51556">
    <property type="entry name" value="Metallo-dependent hydrolases"/>
    <property type="match status" value="1"/>
</dbReference>